<sequence>MKTIILCGGTGTRLKEETEFKPKPMVYIGKKPILWHIMKIYAHYGFNEFILALGYKADYIKDFFLNQKAFTSDFTLHTKDHKTTFYLENRKEIDNFSITFVDTGIDTLPGERILRCKDYIPEEDNDFMVSYGDGVSDINIEKLVDFHKKQNTLASLTGVHPSSKFGIVQVSADNKVKGFDEKPIMSEWINGGFMVFNKKAFSYFKEGEMEHPALRRLAKNNELSLYKHEGFWYCMDTYKEVEELNELWQDRHPPWKIWE</sequence>
<proteinExistence type="predicted"/>
<protein>
    <submittedName>
        <fullName evidence="2">Glucose-1-phosphate cytidylyltransferase</fullName>
    </submittedName>
</protein>
<organism evidence="2 3">
    <name type="scientific">Candidatus Roizmanbacteria bacterium CG_4_9_14_0_2_um_filter_39_13</name>
    <dbReference type="NCBI Taxonomy" id="1974839"/>
    <lineage>
        <taxon>Bacteria</taxon>
        <taxon>Candidatus Roizmaniibacteriota</taxon>
    </lineage>
</organism>
<dbReference type="GO" id="GO:0047343">
    <property type="term" value="F:glucose-1-phosphate cytidylyltransferase activity"/>
    <property type="evidence" value="ECO:0007669"/>
    <property type="project" value="InterPro"/>
</dbReference>
<dbReference type="InterPro" id="IPR013446">
    <property type="entry name" value="G1P_cyt_trans-like"/>
</dbReference>
<keyword evidence="2" id="KW-0548">Nucleotidyltransferase</keyword>
<dbReference type="InterPro" id="IPR005835">
    <property type="entry name" value="NTP_transferase_dom"/>
</dbReference>
<dbReference type="EMBL" id="PFSC01000185">
    <property type="protein sequence ID" value="PJC30181.1"/>
    <property type="molecule type" value="Genomic_DNA"/>
</dbReference>
<evidence type="ECO:0000313" key="2">
    <source>
        <dbReference type="EMBL" id="PJC30181.1"/>
    </source>
</evidence>
<accession>A0A2M8EWE7</accession>
<dbReference type="InterPro" id="IPR029044">
    <property type="entry name" value="Nucleotide-diphossugar_trans"/>
</dbReference>
<gene>
    <name evidence="2" type="ORF">CO051_07080</name>
</gene>
<evidence type="ECO:0000259" key="1">
    <source>
        <dbReference type="Pfam" id="PF00483"/>
    </source>
</evidence>
<keyword evidence="2" id="KW-0808">Transferase</keyword>
<feature type="domain" description="Nucleotidyl transferase" evidence="1">
    <location>
        <begin position="2"/>
        <end position="212"/>
    </location>
</feature>
<dbReference type="Pfam" id="PF00483">
    <property type="entry name" value="NTP_transferase"/>
    <property type="match status" value="1"/>
</dbReference>
<evidence type="ECO:0000313" key="3">
    <source>
        <dbReference type="Proteomes" id="UP000231383"/>
    </source>
</evidence>
<reference evidence="3" key="1">
    <citation type="submission" date="2017-09" db="EMBL/GenBank/DDBJ databases">
        <title>Depth-based differentiation of microbial function through sediment-hosted aquifers and enrichment of novel symbionts in the deep terrestrial subsurface.</title>
        <authorList>
            <person name="Probst A.J."/>
            <person name="Ladd B."/>
            <person name="Jarett J.K."/>
            <person name="Geller-Mcgrath D.E."/>
            <person name="Sieber C.M.K."/>
            <person name="Emerson J.B."/>
            <person name="Anantharaman K."/>
            <person name="Thomas B.C."/>
            <person name="Malmstrom R."/>
            <person name="Stieglmeier M."/>
            <person name="Klingl A."/>
            <person name="Woyke T."/>
            <person name="Ryan C.M."/>
            <person name="Banfield J.F."/>
        </authorList>
    </citation>
    <scope>NUCLEOTIDE SEQUENCE [LARGE SCALE GENOMIC DNA]</scope>
</reference>
<dbReference type="Gene3D" id="3.90.550.10">
    <property type="entry name" value="Spore Coat Polysaccharide Biosynthesis Protein SpsA, Chain A"/>
    <property type="match status" value="1"/>
</dbReference>
<dbReference type="PANTHER" id="PTHR47183">
    <property type="entry name" value="GLUCOSE-1-PHOSPHATE CYTIDYLYLTRANSFERASE-RELATED"/>
    <property type="match status" value="1"/>
</dbReference>
<comment type="caution">
    <text evidence="2">The sequence shown here is derived from an EMBL/GenBank/DDBJ whole genome shotgun (WGS) entry which is preliminary data.</text>
</comment>
<dbReference type="SUPFAM" id="SSF53448">
    <property type="entry name" value="Nucleotide-diphospho-sugar transferases"/>
    <property type="match status" value="1"/>
</dbReference>
<name>A0A2M8EWE7_9BACT</name>
<dbReference type="AlphaFoldDB" id="A0A2M8EWE7"/>
<dbReference type="Proteomes" id="UP000231383">
    <property type="component" value="Unassembled WGS sequence"/>
</dbReference>